<dbReference type="SUPFAM" id="SSF52172">
    <property type="entry name" value="CheY-like"/>
    <property type="match status" value="1"/>
</dbReference>
<dbReference type="RefSeq" id="WP_407328663.1">
    <property type="nucleotide sequence ID" value="NZ_CP136865.1"/>
</dbReference>
<dbReference type="PANTHER" id="PTHR37299">
    <property type="entry name" value="TRANSCRIPTIONAL REGULATOR-RELATED"/>
    <property type="match status" value="1"/>
</dbReference>
<evidence type="ECO:0000259" key="3">
    <source>
        <dbReference type="PROSITE" id="PS50110"/>
    </source>
</evidence>
<evidence type="ECO:0000256" key="2">
    <source>
        <dbReference type="PROSITE-ProRule" id="PRU00169"/>
    </source>
</evidence>
<evidence type="ECO:0000256" key="1">
    <source>
        <dbReference type="ARBA" id="ARBA00023012"/>
    </source>
</evidence>
<protein>
    <submittedName>
        <fullName evidence="5">LytTR family DNA-binding domain-containing protein</fullName>
    </submittedName>
</protein>
<feature type="domain" description="Response regulatory" evidence="3">
    <location>
        <begin position="2"/>
        <end position="116"/>
    </location>
</feature>
<dbReference type="InterPro" id="IPR007492">
    <property type="entry name" value="LytTR_DNA-bd_dom"/>
</dbReference>
<sequence length="262" mass="29140">MRVLVVDDEPLAVELLIELLKTSPEVEVVASASDGRQAVAAIASHRPDLVLLDIEMPGKDGFSVVEALQADDYMPLIIFVTAFNQYAVEAFDKNAIDYILKPIDEERLQRGLRRARERLLDASKARLLRAITAAGQQEAKGARSVQDALDSYSHAVGRLPVRQGDKVKLLELDEIDWVDAAGDYMCVHSGGETHILRCTMKQLSERLALGPFARIHRSTLVNLNRIVKITPLSKGECLLHLDEDTRLKVSRNYRAAIQHLLA</sequence>
<dbReference type="Pfam" id="PF04397">
    <property type="entry name" value="LytTR"/>
    <property type="match status" value="1"/>
</dbReference>
<dbReference type="Gene3D" id="2.40.50.1020">
    <property type="entry name" value="LytTr DNA-binding domain"/>
    <property type="match status" value="1"/>
</dbReference>
<dbReference type="GO" id="GO:0003677">
    <property type="term" value="F:DNA binding"/>
    <property type="evidence" value="ECO:0007669"/>
    <property type="project" value="UniProtKB-KW"/>
</dbReference>
<name>A0ABZ0IF57_9GAMM</name>
<dbReference type="SMART" id="SM00448">
    <property type="entry name" value="REC"/>
    <property type="match status" value="1"/>
</dbReference>
<keyword evidence="1" id="KW-0902">Two-component regulatory system</keyword>
<reference evidence="5 6" key="1">
    <citation type="submission" date="2023-10" db="EMBL/GenBank/DDBJ databases">
        <title>Two novel species belonging to the OM43/NOR5 clade.</title>
        <authorList>
            <person name="Park M."/>
        </authorList>
    </citation>
    <scope>NUCLEOTIDE SEQUENCE [LARGE SCALE GENOMIC DNA]</scope>
    <source>
        <strain evidence="5 6">IMCC45268</strain>
    </source>
</reference>
<dbReference type="InterPro" id="IPR001789">
    <property type="entry name" value="Sig_transdc_resp-reg_receiver"/>
</dbReference>
<dbReference type="Proteomes" id="UP001626549">
    <property type="component" value="Chromosome"/>
</dbReference>
<keyword evidence="6" id="KW-1185">Reference proteome</keyword>
<feature type="domain" description="HTH LytTR-type" evidence="4">
    <location>
        <begin position="159"/>
        <end position="262"/>
    </location>
</feature>
<dbReference type="SMART" id="SM00850">
    <property type="entry name" value="LytTR"/>
    <property type="match status" value="1"/>
</dbReference>
<gene>
    <name evidence="5" type="ORF">R0137_03775</name>
</gene>
<organism evidence="5 6">
    <name type="scientific">Congregibacter brevis</name>
    <dbReference type="NCBI Taxonomy" id="3081201"/>
    <lineage>
        <taxon>Bacteria</taxon>
        <taxon>Pseudomonadati</taxon>
        <taxon>Pseudomonadota</taxon>
        <taxon>Gammaproteobacteria</taxon>
        <taxon>Cellvibrionales</taxon>
        <taxon>Halieaceae</taxon>
        <taxon>Congregibacter</taxon>
    </lineage>
</organism>
<evidence type="ECO:0000313" key="5">
    <source>
        <dbReference type="EMBL" id="WOJ97698.1"/>
    </source>
</evidence>
<dbReference type="EMBL" id="CP136865">
    <property type="protein sequence ID" value="WOJ97698.1"/>
    <property type="molecule type" value="Genomic_DNA"/>
</dbReference>
<proteinExistence type="predicted"/>
<dbReference type="PROSITE" id="PS50930">
    <property type="entry name" value="HTH_LYTTR"/>
    <property type="match status" value="1"/>
</dbReference>
<dbReference type="Gene3D" id="3.40.50.2300">
    <property type="match status" value="1"/>
</dbReference>
<dbReference type="PROSITE" id="PS50110">
    <property type="entry name" value="RESPONSE_REGULATORY"/>
    <property type="match status" value="1"/>
</dbReference>
<dbReference type="InterPro" id="IPR011006">
    <property type="entry name" value="CheY-like_superfamily"/>
</dbReference>
<keyword evidence="5" id="KW-0238">DNA-binding</keyword>
<evidence type="ECO:0000259" key="4">
    <source>
        <dbReference type="PROSITE" id="PS50930"/>
    </source>
</evidence>
<evidence type="ECO:0000313" key="6">
    <source>
        <dbReference type="Proteomes" id="UP001626549"/>
    </source>
</evidence>
<dbReference type="InterPro" id="IPR046947">
    <property type="entry name" value="LytR-like"/>
</dbReference>
<dbReference type="PANTHER" id="PTHR37299:SF1">
    <property type="entry name" value="STAGE 0 SPORULATION PROTEIN A HOMOLOG"/>
    <property type="match status" value="1"/>
</dbReference>
<accession>A0ABZ0IF57</accession>
<dbReference type="Pfam" id="PF00072">
    <property type="entry name" value="Response_reg"/>
    <property type="match status" value="1"/>
</dbReference>
<feature type="modified residue" description="4-aspartylphosphate" evidence="2">
    <location>
        <position position="53"/>
    </location>
</feature>
<keyword evidence="2" id="KW-0597">Phosphoprotein</keyword>